<dbReference type="FunFam" id="3.40.50.300:FF:000527">
    <property type="entry name" value="Tyrosine-protein kinase etk"/>
    <property type="match status" value="1"/>
</dbReference>
<keyword evidence="11" id="KW-0812">Transmembrane</keyword>
<evidence type="ECO:0000313" key="13">
    <source>
        <dbReference type="EMBL" id="BDS07617.1"/>
    </source>
</evidence>
<feature type="transmembrane region" description="Helical" evidence="11">
    <location>
        <begin position="34"/>
        <end position="52"/>
    </location>
</feature>
<keyword evidence="8" id="KW-0829">Tyrosine-protein kinase</keyword>
<dbReference type="InterPro" id="IPR050445">
    <property type="entry name" value="Bact_polysacc_biosynth/exp"/>
</dbReference>
<evidence type="ECO:0000256" key="9">
    <source>
        <dbReference type="ARBA" id="ARBA00051245"/>
    </source>
</evidence>
<comment type="similarity">
    <text evidence="2">Belongs to the etk/wzc family.</text>
</comment>
<dbReference type="Gene3D" id="3.40.50.300">
    <property type="entry name" value="P-loop containing nucleotide triphosphate hydrolases"/>
    <property type="match status" value="1"/>
</dbReference>
<dbReference type="GO" id="GO:0004715">
    <property type="term" value="F:non-membrane spanning protein tyrosine kinase activity"/>
    <property type="evidence" value="ECO:0007669"/>
    <property type="project" value="UniProtKB-EC"/>
</dbReference>
<dbReference type="EC" id="2.7.10.2" evidence="3"/>
<evidence type="ECO:0000256" key="4">
    <source>
        <dbReference type="ARBA" id="ARBA00022679"/>
    </source>
</evidence>
<evidence type="ECO:0000256" key="5">
    <source>
        <dbReference type="ARBA" id="ARBA00022741"/>
    </source>
</evidence>
<dbReference type="PANTHER" id="PTHR32309">
    <property type="entry name" value="TYROSINE-PROTEIN KINASE"/>
    <property type="match status" value="1"/>
</dbReference>
<keyword evidence="11" id="KW-1133">Transmembrane helix</keyword>
<keyword evidence="10" id="KW-0175">Coiled coil</keyword>
<evidence type="ECO:0000259" key="12">
    <source>
        <dbReference type="Pfam" id="PF13614"/>
    </source>
</evidence>
<dbReference type="GO" id="GO:0042802">
    <property type="term" value="F:identical protein binding"/>
    <property type="evidence" value="ECO:0007669"/>
    <property type="project" value="UniProtKB-ARBA"/>
</dbReference>
<evidence type="ECO:0000256" key="6">
    <source>
        <dbReference type="ARBA" id="ARBA00022777"/>
    </source>
</evidence>
<organism evidence="13">
    <name type="scientific">Oceaniferula spumae</name>
    <dbReference type="NCBI Taxonomy" id="2979115"/>
    <lineage>
        <taxon>Bacteria</taxon>
        <taxon>Pseudomonadati</taxon>
        <taxon>Verrucomicrobiota</taxon>
        <taxon>Verrucomicrobiia</taxon>
        <taxon>Verrucomicrobiales</taxon>
        <taxon>Verrucomicrobiaceae</taxon>
        <taxon>Oceaniferula</taxon>
    </lineage>
</organism>
<dbReference type="PANTHER" id="PTHR32309:SF13">
    <property type="entry name" value="FERRIC ENTEROBACTIN TRANSPORT PROTEIN FEPE"/>
    <property type="match status" value="1"/>
</dbReference>
<protein>
    <recommendedName>
        <fullName evidence="3">non-specific protein-tyrosine kinase</fullName>
        <ecNumber evidence="3">2.7.10.2</ecNumber>
    </recommendedName>
</protein>
<accession>A0AAT9FNR7</accession>
<feature type="domain" description="AAA" evidence="12">
    <location>
        <begin position="494"/>
        <end position="617"/>
    </location>
</feature>
<evidence type="ECO:0000256" key="3">
    <source>
        <dbReference type="ARBA" id="ARBA00011903"/>
    </source>
</evidence>
<proteinExistence type="inferred from homology"/>
<feature type="coiled-coil region" evidence="10">
    <location>
        <begin position="207"/>
        <end position="234"/>
    </location>
</feature>
<dbReference type="EMBL" id="AP026866">
    <property type="protein sequence ID" value="BDS07617.1"/>
    <property type="molecule type" value="Genomic_DNA"/>
</dbReference>
<evidence type="ECO:0000256" key="1">
    <source>
        <dbReference type="ARBA" id="ARBA00007316"/>
    </source>
</evidence>
<dbReference type="AlphaFoldDB" id="A0AAT9FNR7"/>
<dbReference type="Pfam" id="PF13614">
    <property type="entry name" value="AAA_31"/>
    <property type="match status" value="1"/>
</dbReference>
<dbReference type="KEGG" id="osu:NT6N_26570"/>
<dbReference type="InterPro" id="IPR025669">
    <property type="entry name" value="AAA_dom"/>
</dbReference>
<comment type="similarity">
    <text evidence="1">Belongs to the CpsD/CapB family.</text>
</comment>
<dbReference type="InterPro" id="IPR005702">
    <property type="entry name" value="Wzc-like_C"/>
</dbReference>
<dbReference type="SUPFAM" id="SSF52540">
    <property type="entry name" value="P-loop containing nucleoside triphosphate hydrolases"/>
    <property type="match status" value="1"/>
</dbReference>
<gene>
    <name evidence="13" type="ORF">NT6N_26570</name>
</gene>
<keyword evidence="4" id="KW-0808">Transferase</keyword>
<dbReference type="NCBIfam" id="TIGR01007">
    <property type="entry name" value="eps_fam"/>
    <property type="match status" value="1"/>
</dbReference>
<reference evidence="13" key="1">
    <citation type="submission" date="2024-07" db="EMBL/GenBank/DDBJ databases">
        <title>Complete genome sequence of Verrucomicrobiaceae bacterium NT6N.</title>
        <authorList>
            <person name="Huang C."/>
            <person name="Takami H."/>
            <person name="Hamasaki K."/>
        </authorList>
    </citation>
    <scope>NUCLEOTIDE SEQUENCE</scope>
    <source>
        <strain evidence="13">NT6N</strain>
    </source>
</reference>
<keyword evidence="11" id="KW-0472">Membrane</keyword>
<dbReference type="GO" id="GO:0005886">
    <property type="term" value="C:plasma membrane"/>
    <property type="evidence" value="ECO:0007669"/>
    <property type="project" value="UniProtKB-ARBA"/>
</dbReference>
<evidence type="ECO:0000256" key="10">
    <source>
        <dbReference type="SAM" id="Coils"/>
    </source>
</evidence>
<feature type="coiled-coil region" evidence="10">
    <location>
        <begin position="293"/>
        <end position="328"/>
    </location>
</feature>
<sequence>MNDFADDHDELSQEVKPKNIKGGMTRLRIVLSRWWLMLIFGILGYVIALYTLSIAEPSNKARATLEVVTKKRQLVGSELEQDKLRMEQMMITLANKLVGPSQLTKVVNSPKIQAIEKAVPPEFSFKPKYWRTKEELRYRTAAEASTPEVVKMITGNLQISPRPGTSLIDITVTHKDSTTAVTIADAIMEAYLDSESKRKSGGTTEAFKILRAEANNAEADLEAARRAMSAYNAVMSTNTLMQQKSDEIIKLKQRYKAKHPKLVDAVSMEEELKRRFRGEVNSVLNSPSELEFWSQYRDQMTEYEASIKKAEAEQSEEAIEQAKVAEANWFMLVQRALSSRAGLLQSRISTKQALYDTITKRITEIDVAEENDEGEIKIAEPAYPSGNVQIDKYTRLVQGSVGGVLAGLALAYLLSLMDYKVYDVRTTEEAIGLPCLAAVPESDVFDIEEEWTNVLEAEPNSSNAEAIRNLRASVTLLGKAERHKCLLVTSAVPGEGKTTIASELAAAFALSEQKTLLIDMDLRKPRVHTLFPKLNDSLGMADVLAGQTELGKVIQRTSVDRLHVICAGSKAPNPSELLQDDDIAKIITKLCEHYDRVIIDSPPVLPVSDTRLLVGHVQTVIMVVRAMKAPVGAIMRAKELLQQADAPLVGVVINGMKQKHMGAAYFGYRGYGEYGADAYGGYYEDDRTA</sequence>
<keyword evidence="7" id="KW-0067">ATP-binding</keyword>
<dbReference type="GO" id="GO:0005524">
    <property type="term" value="F:ATP binding"/>
    <property type="evidence" value="ECO:0007669"/>
    <property type="project" value="UniProtKB-KW"/>
</dbReference>
<dbReference type="CDD" id="cd05387">
    <property type="entry name" value="BY-kinase"/>
    <property type="match status" value="1"/>
</dbReference>
<evidence type="ECO:0000256" key="7">
    <source>
        <dbReference type="ARBA" id="ARBA00022840"/>
    </source>
</evidence>
<keyword evidence="6" id="KW-0418">Kinase</keyword>
<name>A0AAT9FNR7_9BACT</name>
<evidence type="ECO:0000256" key="2">
    <source>
        <dbReference type="ARBA" id="ARBA00008883"/>
    </source>
</evidence>
<keyword evidence="5" id="KW-0547">Nucleotide-binding</keyword>
<comment type="catalytic activity">
    <reaction evidence="9">
        <text>L-tyrosyl-[protein] + ATP = O-phospho-L-tyrosyl-[protein] + ADP + H(+)</text>
        <dbReference type="Rhea" id="RHEA:10596"/>
        <dbReference type="Rhea" id="RHEA-COMP:10136"/>
        <dbReference type="Rhea" id="RHEA-COMP:20101"/>
        <dbReference type="ChEBI" id="CHEBI:15378"/>
        <dbReference type="ChEBI" id="CHEBI:30616"/>
        <dbReference type="ChEBI" id="CHEBI:46858"/>
        <dbReference type="ChEBI" id="CHEBI:61978"/>
        <dbReference type="ChEBI" id="CHEBI:456216"/>
        <dbReference type="EC" id="2.7.10.2"/>
    </reaction>
</comment>
<evidence type="ECO:0000256" key="11">
    <source>
        <dbReference type="SAM" id="Phobius"/>
    </source>
</evidence>
<dbReference type="InterPro" id="IPR027417">
    <property type="entry name" value="P-loop_NTPase"/>
</dbReference>
<evidence type="ECO:0000256" key="8">
    <source>
        <dbReference type="ARBA" id="ARBA00023137"/>
    </source>
</evidence>